<evidence type="ECO:0000313" key="2">
    <source>
        <dbReference type="Proteomes" id="UP000230233"/>
    </source>
</evidence>
<dbReference type="Proteomes" id="UP000230233">
    <property type="component" value="Chromosome X"/>
</dbReference>
<reference evidence="2" key="1">
    <citation type="submission" date="2017-10" db="EMBL/GenBank/DDBJ databases">
        <title>Rapid genome shrinkage in a self-fertile nematode reveals novel sperm competition proteins.</title>
        <authorList>
            <person name="Yin D."/>
            <person name="Schwarz E.M."/>
            <person name="Thomas C.G."/>
            <person name="Felde R.L."/>
            <person name="Korf I.F."/>
            <person name="Cutter A.D."/>
            <person name="Schartner C.M."/>
            <person name="Ralston E.J."/>
            <person name="Meyer B.J."/>
            <person name="Haag E.S."/>
        </authorList>
    </citation>
    <scope>NUCLEOTIDE SEQUENCE [LARGE SCALE GENOMIC DNA]</scope>
    <source>
        <strain evidence="2">JU1422</strain>
    </source>
</reference>
<gene>
    <name evidence="1" type="primary">Cni-F45E1.4</name>
    <name evidence="1" type="synonym">Cnig_chr_X.g24943</name>
    <name evidence="1" type="ORF">B9Z55_024943</name>
</gene>
<dbReference type="GO" id="GO:0008967">
    <property type="term" value="F:phosphoglycolate phosphatase activity"/>
    <property type="evidence" value="ECO:0007669"/>
    <property type="project" value="TreeGrafter"/>
</dbReference>
<dbReference type="InterPro" id="IPR023198">
    <property type="entry name" value="PGP-like_dom2"/>
</dbReference>
<dbReference type="PANTHER" id="PTHR43434">
    <property type="entry name" value="PHOSPHOGLYCOLATE PHOSPHATASE"/>
    <property type="match status" value="1"/>
</dbReference>
<dbReference type="EMBL" id="PDUG01000006">
    <property type="protein sequence ID" value="PIC19367.1"/>
    <property type="molecule type" value="Genomic_DNA"/>
</dbReference>
<dbReference type="GO" id="GO:0006281">
    <property type="term" value="P:DNA repair"/>
    <property type="evidence" value="ECO:0007669"/>
    <property type="project" value="TreeGrafter"/>
</dbReference>
<dbReference type="OrthoDB" id="269227at2759"/>
<dbReference type="InterPro" id="IPR023214">
    <property type="entry name" value="HAD_sf"/>
</dbReference>
<organism evidence="1 2">
    <name type="scientific">Caenorhabditis nigoni</name>
    <dbReference type="NCBI Taxonomy" id="1611254"/>
    <lineage>
        <taxon>Eukaryota</taxon>
        <taxon>Metazoa</taxon>
        <taxon>Ecdysozoa</taxon>
        <taxon>Nematoda</taxon>
        <taxon>Chromadorea</taxon>
        <taxon>Rhabditida</taxon>
        <taxon>Rhabditina</taxon>
        <taxon>Rhabditomorpha</taxon>
        <taxon>Rhabditoidea</taxon>
        <taxon>Rhabditidae</taxon>
        <taxon>Peloderinae</taxon>
        <taxon>Caenorhabditis</taxon>
    </lineage>
</organism>
<dbReference type="Gene3D" id="3.40.50.1000">
    <property type="entry name" value="HAD superfamily/HAD-like"/>
    <property type="match status" value="1"/>
</dbReference>
<dbReference type="InterPro" id="IPR036412">
    <property type="entry name" value="HAD-like_sf"/>
</dbReference>
<dbReference type="SFLD" id="SFLDG01129">
    <property type="entry name" value="C1.5:_HAD__Beta-PGM__Phosphata"/>
    <property type="match status" value="1"/>
</dbReference>
<name>A0A2G5SWE3_9PELO</name>
<dbReference type="SUPFAM" id="SSF56784">
    <property type="entry name" value="HAD-like"/>
    <property type="match status" value="1"/>
</dbReference>
<proteinExistence type="predicted"/>
<dbReference type="PANTHER" id="PTHR43434:SF27">
    <property type="entry name" value="PHOSPHOGLYCOLATE PHOSPHATASE"/>
    <property type="match status" value="1"/>
</dbReference>
<dbReference type="Pfam" id="PF00702">
    <property type="entry name" value="Hydrolase"/>
    <property type="match status" value="1"/>
</dbReference>
<protein>
    <submittedName>
        <fullName evidence="1">Uncharacterized protein</fullName>
    </submittedName>
</protein>
<dbReference type="InterPro" id="IPR050155">
    <property type="entry name" value="HAD-like_hydrolase_sf"/>
</dbReference>
<accession>A0A2G5SWE3</accession>
<evidence type="ECO:0000313" key="1">
    <source>
        <dbReference type="EMBL" id="PIC19367.1"/>
    </source>
</evidence>
<keyword evidence="2" id="KW-1185">Reference proteome</keyword>
<sequence>MLDFSRYPPIFRFSGMFAIKSGAQFASALVAKNAMAQTQLRLSSAVSTSYRKTRELASVGSEHESPSLVIFDKDGTLLCFHTMWIPWIHHAAQSIENSTGLSVFPNIAQALGLCLVENKVKPGLLAEGTTSQIAHEISTILMDNGIKSFEARELAISSLATSNDQIIANELVKELSDTVALFTRLKQHGTKIAVCTADNRKSSLLALKRMNVDHMVDMVVCGDDKNTVPKPSPHNALKICQYLNVEPSKAIMVGDTRVDMEMAHNAELGAAVGVLSGIGCKDHLHRADILLDHVGHLVNVFYETRI</sequence>
<dbReference type="Gene3D" id="1.10.150.240">
    <property type="entry name" value="Putative phosphatase, domain 2"/>
    <property type="match status" value="1"/>
</dbReference>
<dbReference type="STRING" id="1611254.A0A2G5SWE3"/>
<dbReference type="AlphaFoldDB" id="A0A2G5SWE3"/>
<comment type="caution">
    <text evidence="1">The sequence shown here is derived from an EMBL/GenBank/DDBJ whole genome shotgun (WGS) entry which is preliminary data.</text>
</comment>
<dbReference type="SFLD" id="SFLDS00003">
    <property type="entry name" value="Haloacid_Dehalogenase"/>
    <property type="match status" value="1"/>
</dbReference>